<reference evidence="1" key="1">
    <citation type="submission" date="2021-02" db="EMBL/GenBank/DDBJ databases">
        <authorList>
            <person name="Nowell W R."/>
        </authorList>
    </citation>
    <scope>NUCLEOTIDE SEQUENCE</scope>
</reference>
<name>A0A814KRH3_ADIRI</name>
<evidence type="ECO:0000313" key="1">
    <source>
        <dbReference type="EMBL" id="CAF1055932.1"/>
    </source>
</evidence>
<dbReference type="EMBL" id="CAJNOJ010000080">
    <property type="protein sequence ID" value="CAF1055932.1"/>
    <property type="molecule type" value="Genomic_DNA"/>
</dbReference>
<comment type="caution">
    <text evidence="1">The sequence shown here is derived from an EMBL/GenBank/DDBJ whole genome shotgun (WGS) entry which is preliminary data.</text>
</comment>
<gene>
    <name evidence="1" type="ORF">EDS130_LOCUS17668</name>
</gene>
<dbReference type="Proteomes" id="UP000663852">
    <property type="component" value="Unassembled WGS sequence"/>
</dbReference>
<protein>
    <submittedName>
        <fullName evidence="1">Uncharacterized protein</fullName>
    </submittedName>
</protein>
<sequence length="66" mass="7835">MIFFRKYKHHFLPTLIKNLPLRCISSNTTAKLREVGLFTTVKQEGNYETGQVCYLMMDKCQEYSIR</sequence>
<dbReference type="OrthoDB" id="10053413at2759"/>
<evidence type="ECO:0000313" key="2">
    <source>
        <dbReference type="Proteomes" id="UP000663852"/>
    </source>
</evidence>
<dbReference type="AlphaFoldDB" id="A0A814KRH3"/>
<organism evidence="1 2">
    <name type="scientific">Adineta ricciae</name>
    <name type="common">Rotifer</name>
    <dbReference type="NCBI Taxonomy" id="249248"/>
    <lineage>
        <taxon>Eukaryota</taxon>
        <taxon>Metazoa</taxon>
        <taxon>Spiralia</taxon>
        <taxon>Gnathifera</taxon>
        <taxon>Rotifera</taxon>
        <taxon>Eurotatoria</taxon>
        <taxon>Bdelloidea</taxon>
        <taxon>Adinetida</taxon>
        <taxon>Adinetidae</taxon>
        <taxon>Adineta</taxon>
    </lineage>
</organism>
<proteinExistence type="predicted"/>
<accession>A0A814KRH3</accession>